<keyword evidence="8" id="KW-0408">Iron</keyword>
<keyword evidence="7" id="KW-0560">Oxidoreductase</keyword>
<sequence length="616" mass="69829">MDTLKSILTTITGGDNNDSSSTSSNEQIRHQLCKIDDIQNGQMKEFEIKTSLVNASVLLVKQDNKFYAYSSKCCHYKLPLAKGVLINNRIRCFAHGACYRVDTGDIEDHPGHGSLPKYNVEIVDDHVIVVGTKEELEKVERTKIPDNLEIDEKPVVAILGAGAAGFTCADMLRQNGFRGRILLFTREGTLPYDRVQLSKQPLKKPQELLLRDQPYFKKAKIDLILDTEVTNISWSTKNLTYHTLGKQMKSEQYDYLVLATGLRPRKLPPSIPGGDLRNVFYLRSMEDANNLVNKVKSPETKNIVIIGDSFIALELCGWLTTGLAGPNGKQEDADKKNVSVVMLLKAPMIRTKKLFYICKREIYYYTLGIFGEKIARAVQKVHEKNGAKFYAEANITELTGENKIIKFVQLETGESIPCDLAIVAIGSESCTELYKDSPIEMSEDHFIKVNDRLETSVEHVLAVGDISKYPLRVFNLDEVNCQHWQMACSTGHQAADTILHHYLGQTKGGSRPLKTDFYTVPIYWTTQNNKTTIRYAGYTRDPENVVIHGDLDGEFKFVAYYIVDGYVRAVAQSKYDPLSSEVAEVFHHRRNIRKEDIENDMYGYRKYLDFKTKKPE</sequence>
<dbReference type="SUPFAM" id="SSF55424">
    <property type="entry name" value="FAD/NAD-linked reductases, dimerisation (C-terminal) domain"/>
    <property type="match status" value="1"/>
</dbReference>
<keyword evidence="4" id="KW-0001">2Fe-2S</keyword>
<evidence type="ECO:0000256" key="1">
    <source>
        <dbReference type="ARBA" id="ARBA00001974"/>
    </source>
</evidence>
<feature type="domain" description="Rieske" evidence="10">
    <location>
        <begin position="30"/>
        <end position="129"/>
    </location>
</feature>
<dbReference type="InterPro" id="IPR016156">
    <property type="entry name" value="FAD/NAD-linked_Rdtase_dimer_sf"/>
</dbReference>
<evidence type="ECO:0000259" key="10">
    <source>
        <dbReference type="PROSITE" id="PS51296"/>
    </source>
</evidence>
<gene>
    <name evidence="11" type="ORF">QVE165_LOCUS8182</name>
</gene>
<accession>A0A813Y5E8</accession>
<dbReference type="GO" id="GO:0005737">
    <property type="term" value="C:cytoplasm"/>
    <property type="evidence" value="ECO:0007669"/>
    <property type="project" value="TreeGrafter"/>
</dbReference>
<dbReference type="InterPro" id="IPR017941">
    <property type="entry name" value="Rieske_2Fe-2S"/>
</dbReference>
<comment type="caution">
    <text evidence="11">The sequence shown here is derived from an EMBL/GenBank/DDBJ whole genome shotgun (WGS) entry which is preliminary data.</text>
</comment>
<dbReference type="GO" id="GO:0046872">
    <property type="term" value="F:metal ion binding"/>
    <property type="evidence" value="ECO:0007669"/>
    <property type="project" value="UniProtKB-KW"/>
</dbReference>
<proteinExistence type="inferred from homology"/>
<comment type="cofactor">
    <cofactor evidence="1">
        <name>FAD</name>
        <dbReference type="ChEBI" id="CHEBI:57692"/>
    </cofactor>
</comment>
<keyword evidence="9" id="KW-0411">Iron-sulfur</keyword>
<organism evidence="11 12">
    <name type="scientific">Adineta steineri</name>
    <dbReference type="NCBI Taxonomy" id="433720"/>
    <lineage>
        <taxon>Eukaryota</taxon>
        <taxon>Metazoa</taxon>
        <taxon>Spiralia</taxon>
        <taxon>Gnathifera</taxon>
        <taxon>Rotifera</taxon>
        <taxon>Eurotatoria</taxon>
        <taxon>Bdelloidea</taxon>
        <taxon>Adinetida</taxon>
        <taxon>Adinetidae</taxon>
        <taxon>Adineta</taxon>
    </lineage>
</organism>
<evidence type="ECO:0000256" key="7">
    <source>
        <dbReference type="ARBA" id="ARBA00023002"/>
    </source>
</evidence>
<evidence type="ECO:0000313" key="11">
    <source>
        <dbReference type="EMBL" id="CAF0876510.1"/>
    </source>
</evidence>
<evidence type="ECO:0000313" key="12">
    <source>
        <dbReference type="Proteomes" id="UP000663832"/>
    </source>
</evidence>
<dbReference type="GO" id="GO:0051537">
    <property type="term" value="F:2 iron, 2 sulfur cluster binding"/>
    <property type="evidence" value="ECO:0007669"/>
    <property type="project" value="UniProtKB-KW"/>
</dbReference>
<evidence type="ECO:0000256" key="8">
    <source>
        <dbReference type="ARBA" id="ARBA00023004"/>
    </source>
</evidence>
<dbReference type="SUPFAM" id="SSF50022">
    <property type="entry name" value="ISP domain"/>
    <property type="match status" value="1"/>
</dbReference>
<evidence type="ECO:0000256" key="9">
    <source>
        <dbReference type="ARBA" id="ARBA00023014"/>
    </source>
</evidence>
<dbReference type="InterPro" id="IPR023753">
    <property type="entry name" value="FAD/NAD-binding_dom"/>
</dbReference>
<dbReference type="Gene3D" id="2.102.10.10">
    <property type="entry name" value="Rieske [2Fe-2S] iron-sulphur domain"/>
    <property type="match status" value="1"/>
</dbReference>
<dbReference type="InterPro" id="IPR036188">
    <property type="entry name" value="FAD/NAD-bd_sf"/>
</dbReference>
<dbReference type="Pfam" id="PF00355">
    <property type="entry name" value="Rieske"/>
    <property type="match status" value="1"/>
</dbReference>
<reference evidence="11" key="1">
    <citation type="submission" date="2021-02" db="EMBL/GenBank/DDBJ databases">
        <authorList>
            <person name="Nowell W R."/>
        </authorList>
    </citation>
    <scope>NUCLEOTIDE SEQUENCE</scope>
</reference>
<comment type="similarity">
    <text evidence="2">Belongs to the FAD-dependent oxidoreductase family.</text>
</comment>
<dbReference type="Gene3D" id="3.50.50.60">
    <property type="entry name" value="FAD/NAD(P)-binding domain"/>
    <property type="match status" value="2"/>
</dbReference>
<dbReference type="EMBL" id="CAJNOM010000036">
    <property type="protein sequence ID" value="CAF0876510.1"/>
    <property type="molecule type" value="Genomic_DNA"/>
</dbReference>
<keyword evidence="3" id="KW-0285">Flavoprotein</keyword>
<keyword evidence="12" id="KW-1185">Reference proteome</keyword>
<evidence type="ECO:0000256" key="5">
    <source>
        <dbReference type="ARBA" id="ARBA00022723"/>
    </source>
</evidence>
<dbReference type="PROSITE" id="PS51296">
    <property type="entry name" value="RIESKE"/>
    <property type="match status" value="1"/>
</dbReference>
<dbReference type="OrthoDB" id="432169at2759"/>
<dbReference type="InterPro" id="IPR036922">
    <property type="entry name" value="Rieske_2Fe-2S_sf"/>
</dbReference>
<dbReference type="PANTHER" id="PTHR43557">
    <property type="entry name" value="APOPTOSIS-INDUCING FACTOR 1"/>
    <property type="match status" value="1"/>
</dbReference>
<dbReference type="SUPFAM" id="SSF51905">
    <property type="entry name" value="FAD/NAD(P)-binding domain"/>
    <property type="match status" value="1"/>
</dbReference>
<evidence type="ECO:0000256" key="4">
    <source>
        <dbReference type="ARBA" id="ARBA00022714"/>
    </source>
</evidence>
<dbReference type="Pfam" id="PF07992">
    <property type="entry name" value="Pyr_redox_2"/>
    <property type="match status" value="1"/>
</dbReference>
<evidence type="ECO:0000256" key="3">
    <source>
        <dbReference type="ARBA" id="ARBA00022630"/>
    </source>
</evidence>
<protein>
    <recommendedName>
        <fullName evidence="10">Rieske domain-containing protein</fullName>
    </recommendedName>
</protein>
<dbReference type="GO" id="GO:0016651">
    <property type="term" value="F:oxidoreductase activity, acting on NAD(P)H"/>
    <property type="evidence" value="ECO:0007669"/>
    <property type="project" value="TreeGrafter"/>
</dbReference>
<name>A0A813Y5E8_9BILA</name>
<dbReference type="PANTHER" id="PTHR43557:SF2">
    <property type="entry name" value="RIESKE DOMAIN-CONTAINING PROTEIN-RELATED"/>
    <property type="match status" value="1"/>
</dbReference>
<keyword evidence="5" id="KW-0479">Metal-binding</keyword>
<dbReference type="PRINTS" id="PR00368">
    <property type="entry name" value="FADPNR"/>
</dbReference>
<dbReference type="InterPro" id="IPR050446">
    <property type="entry name" value="FAD-oxidoreductase/Apoptosis"/>
</dbReference>
<keyword evidence="6" id="KW-0274">FAD</keyword>
<dbReference type="Proteomes" id="UP000663832">
    <property type="component" value="Unassembled WGS sequence"/>
</dbReference>
<dbReference type="AlphaFoldDB" id="A0A813Y5E8"/>
<evidence type="ECO:0000256" key="2">
    <source>
        <dbReference type="ARBA" id="ARBA00006442"/>
    </source>
</evidence>
<evidence type="ECO:0000256" key="6">
    <source>
        <dbReference type="ARBA" id="ARBA00022827"/>
    </source>
</evidence>